<feature type="domain" description="Aminoglycoside phosphotransferase" evidence="2">
    <location>
        <begin position="42"/>
        <end position="266"/>
    </location>
</feature>
<evidence type="ECO:0000256" key="1">
    <source>
        <dbReference type="ARBA" id="ARBA00038240"/>
    </source>
</evidence>
<dbReference type="EMBL" id="JTHE03000004">
    <property type="protein sequence ID" value="MCM1981311.1"/>
    <property type="molecule type" value="Genomic_DNA"/>
</dbReference>
<organism evidence="3 4">
    <name type="scientific">Lyngbya confervoides BDU141951</name>
    <dbReference type="NCBI Taxonomy" id="1574623"/>
    <lineage>
        <taxon>Bacteria</taxon>
        <taxon>Bacillati</taxon>
        <taxon>Cyanobacteriota</taxon>
        <taxon>Cyanophyceae</taxon>
        <taxon>Oscillatoriophycideae</taxon>
        <taxon>Oscillatoriales</taxon>
        <taxon>Microcoleaceae</taxon>
        <taxon>Lyngbya</taxon>
    </lineage>
</organism>
<name>A0ABD4SYU1_9CYAN</name>
<dbReference type="PANTHER" id="PTHR21064:SF6">
    <property type="entry name" value="AMINOGLYCOSIDE PHOSPHOTRANSFERASE DOMAIN-CONTAINING PROTEIN"/>
    <property type="match status" value="1"/>
</dbReference>
<dbReference type="PANTHER" id="PTHR21064">
    <property type="entry name" value="AMINOGLYCOSIDE PHOSPHOTRANSFERASE DOMAIN-CONTAINING PROTEIN-RELATED"/>
    <property type="match status" value="1"/>
</dbReference>
<proteinExistence type="inferred from homology"/>
<dbReference type="Gene3D" id="3.30.200.20">
    <property type="entry name" value="Phosphorylase Kinase, domain 1"/>
    <property type="match status" value="1"/>
</dbReference>
<evidence type="ECO:0000259" key="2">
    <source>
        <dbReference type="Pfam" id="PF01636"/>
    </source>
</evidence>
<dbReference type="InterPro" id="IPR002575">
    <property type="entry name" value="Aminoglycoside_PTrfase"/>
</dbReference>
<reference evidence="3 4" key="1">
    <citation type="journal article" date="2015" name="Genome Announc.">
        <title>Draft Genome Sequence of Filamentous Marine Cyanobacterium Lyngbya confervoides Strain BDU141951.</title>
        <authorList>
            <person name="Chandrababunaidu M.M."/>
            <person name="Sen D."/>
            <person name="Tripathy S."/>
        </authorList>
    </citation>
    <scope>NUCLEOTIDE SEQUENCE [LARGE SCALE GENOMIC DNA]</scope>
    <source>
        <strain evidence="3 4">BDU141951</strain>
    </source>
</reference>
<sequence length="329" mass="37931">MNESHFPVVYSTLDSEALVSLVLSQYGLGDQLCCQFWHRGLSDIYLVTTPQSQYVLRVSHTHWRSRPEIEFELDYLRYIHHQSIPVAIPLPNQQGRFLVDIHAPEGSRFATLFPYAPGKIPLGDLSPLQGKVLGRVVAQMHNAGQLFQSAGQRPSLEFDYLYRRSCQDILPFLRHRPEDSDYLISLGQEIQNKLRSLPQVAPFWTVCWGDPHSGNMHFTDDDTLTLFDFDQCGYGWRAFDIGKFLQISIRSGLNRAVRDAFLTGYEEVSPLTEMEMDALQAFTQIAHLWSWSISLHSAKLHNSCQLDDSFFTQRLHQLKRLKSPEWQLF</sequence>
<evidence type="ECO:0000313" key="3">
    <source>
        <dbReference type="EMBL" id="MCM1981311.1"/>
    </source>
</evidence>
<protein>
    <submittedName>
        <fullName evidence="3">Phosphotransferase</fullName>
    </submittedName>
</protein>
<comment type="caution">
    <text evidence="3">The sequence shown here is derived from an EMBL/GenBank/DDBJ whole genome shotgun (WGS) entry which is preliminary data.</text>
</comment>
<dbReference type="Gene3D" id="3.90.1200.10">
    <property type="match status" value="1"/>
</dbReference>
<dbReference type="InterPro" id="IPR050249">
    <property type="entry name" value="Pseudomonas-type_ThrB"/>
</dbReference>
<dbReference type="SUPFAM" id="SSF56112">
    <property type="entry name" value="Protein kinase-like (PK-like)"/>
    <property type="match status" value="1"/>
</dbReference>
<dbReference type="AlphaFoldDB" id="A0ABD4SYU1"/>
<dbReference type="Proteomes" id="UP000031561">
    <property type="component" value="Unassembled WGS sequence"/>
</dbReference>
<gene>
    <name evidence="3" type="ORF">QQ91_0000485</name>
</gene>
<dbReference type="InterPro" id="IPR011009">
    <property type="entry name" value="Kinase-like_dom_sf"/>
</dbReference>
<keyword evidence="4" id="KW-1185">Reference proteome</keyword>
<comment type="similarity">
    <text evidence="1">Belongs to the pseudomonas-type ThrB family.</text>
</comment>
<evidence type="ECO:0000313" key="4">
    <source>
        <dbReference type="Proteomes" id="UP000031561"/>
    </source>
</evidence>
<accession>A0ABD4SYU1</accession>
<dbReference type="RefSeq" id="WP_166278613.1">
    <property type="nucleotide sequence ID" value="NZ_JTHE03000004.1"/>
</dbReference>
<dbReference type="Pfam" id="PF01636">
    <property type="entry name" value="APH"/>
    <property type="match status" value="1"/>
</dbReference>